<evidence type="ECO:0000313" key="3">
    <source>
        <dbReference type="Proteomes" id="UP001150941"/>
    </source>
</evidence>
<feature type="compositionally biased region" description="Low complexity" evidence="1">
    <location>
        <begin position="688"/>
        <end position="712"/>
    </location>
</feature>
<evidence type="ECO:0000313" key="2">
    <source>
        <dbReference type="EMBL" id="KAJ5248875.1"/>
    </source>
</evidence>
<reference evidence="2" key="2">
    <citation type="journal article" date="2023" name="IMA Fungus">
        <title>Comparative genomic study of the Penicillium genus elucidates a diverse pangenome and 15 lateral gene transfer events.</title>
        <authorList>
            <person name="Petersen C."/>
            <person name="Sorensen T."/>
            <person name="Nielsen M.R."/>
            <person name="Sondergaard T.E."/>
            <person name="Sorensen J.L."/>
            <person name="Fitzpatrick D.A."/>
            <person name="Frisvad J.C."/>
            <person name="Nielsen K.L."/>
        </authorList>
    </citation>
    <scope>NUCLEOTIDE SEQUENCE</scope>
    <source>
        <strain evidence="2">IBT 19713</strain>
    </source>
</reference>
<feature type="compositionally biased region" description="Low complexity" evidence="1">
    <location>
        <begin position="424"/>
        <end position="433"/>
    </location>
</feature>
<dbReference type="Proteomes" id="UP001150941">
    <property type="component" value="Unassembled WGS sequence"/>
</dbReference>
<reference evidence="2" key="1">
    <citation type="submission" date="2022-11" db="EMBL/GenBank/DDBJ databases">
        <authorList>
            <person name="Petersen C."/>
        </authorList>
    </citation>
    <scope>NUCLEOTIDE SEQUENCE</scope>
    <source>
        <strain evidence="2">IBT 19713</strain>
    </source>
</reference>
<keyword evidence="3" id="KW-1185">Reference proteome</keyword>
<feature type="region of interest" description="Disordered" evidence="1">
    <location>
        <begin position="419"/>
        <end position="465"/>
    </location>
</feature>
<dbReference type="InterPro" id="IPR014839">
    <property type="entry name" value="Crt10"/>
</dbReference>
<proteinExistence type="predicted"/>
<accession>A0A9W9PM22</accession>
<dbReference type="RefSeq" id="XP_058335654.1">
    <property type="nucleotide sequence ID" value="XM_058469623.1"/>
</dbReference>
<dbReference type="AlphaFoldDB" id="A0A9W9PM22"/>
<organism evidence="2 3">
    <name type="scientific">Penicillium chermesinum</name>
    <dbReference type="NCBI Taxonomy" id="63820"/>
    <lineage>
        <taxon>Eukaryota</taxon>
        <taxon>Fungi</taxon>
        <taxon>Dikarya</taxon>
        <taxon>Ascomycota</taxon>
        <taxon>Pezizomycotina</taxon>
        <taxon>Eurotiomycetes</taxon>
        <taxon>Eurotiomycetidae</taxon>
        <taxon>Eurotiales</taxon>
        <taxon>Aspergillaceae</taxon>
        <taxon>Penicillium</taxon>
    </lineage>
</organism>
<dbReference type="SUPFAM" id="SSF50978">
    <property type="entry name" value="WD40 repeat-like"/>
    <property type="match status" value="1"/>
</dbReference>
<gene>
    <name evidence="2" type="ORF">N7468_000326</name>
</gene>
<feature type="region of interest" description="Disordered" evidence="1">
    <location>
        <begin position="664"/>
        <end position="749"/>
    </location>
</feature>
<feature type="region of interest" description="Disordered" evidence="1">
    <location>
        <begin position="223"/>
        <end position="244"/>
    </location>
</feature>
<dbReference type="InterPro" id="IPR036322">
    <property type="entry name" value="WD40_repeat_dom_sf"/>
</dbReference>
<comment type="caution">
    <text evidence="2">The sequence shown here is derived from an EMBL/GenBank/DDBJ whole genome shotgun (WGS) entry which is preliminary data.</text>
</comment>
<dbReference type="GeneID" id="83196926"/>
<dbReference type="EMBL" id="JAPQKS010000001">
    <property type="protein sequence ID" value="KAJ5248875.1"/>
    <property type="molecule type" value="Genomic_DNA"/>
</dbReference>
<evidence type="ECO:0000256" key="1">
    <source>
        <dbReference type="SAM" id="MobiDB-lite"/>
    </source>
</evidence>
<feature type="compositionally biased region" description="Acidic residues" evidence="1">
    <location>
        <begin position="223"/>
        <end position="239"/>
    </location>
</feature>
<dbReference type="OrthoDB" id="5591786at2759"/>
<dbReference type="Pfam" id="PF08728">
    <property type="entry name" value="CRT10"/>
    <property type="match status" value="2"/>
</dbReference>
<protein>
    <submittedName>
        <fullName evidence="2">Uncharacterized protein</fullName>
    </submittedName>
</protein>
<name>A0A9W9PM22_9EURO</name>
<sequence length="778" mass="88062">MAPRGLEGAEHGESIPDRTTLCPQFKPLNVETSNQRLCIFDMRSYTDKSRRKRDQFPPTIATWRCNLVASSQRRNLLFSAHGHQIYVWIPAGPFQLLGTIPEMIITPVMENPDAGGYIDQRAPHTINHMIVDDLGRDEIIVLATDSGNVCAYHVEAIFSAISRCTSHNYKKPFDDSEVSPFFVEGVDLSAWGLAVHKFARLIAVSSNTSHITVFAFALATDTSEDGSDDDLPQAGEESELDRSDKTWLHIDNQAQLAELNQKMPHNHRARNLRITYRGHFDNVPSVSFANFDLDANGTWMVSTDISNRVLVWQIWKDLFPRRVYYPGHPMNNPPERGWTVMPLDPRTFRRLSSPDEACGCRPGSMMIAERNIVDLSEAIEEIPDASHILTFGAAEYGDFEVDYLPNDVFSDDARVEPEVKTYEVESGSTSSESAADEAVDASSDLRIQSPDGPTEPESEKNSKLRPVILRKRSLPSIFEEDNEHARAPSFAHPEFDQEASLGYMHYRTLTNDLFRCCSATSPTLFPVLHLSEHHISLAPYPLDSEYQLISRNVLFQRFSYSVEISAHCDRFNMVKYVPELKLVIAASQKGRVAILSLTWHHEIGFAFRVDWILPFASQERRDERPMIPLLGIAVSPMPGFEVPHDVPFIPTGQSDVSFQYRTLDTEDNEQSNPSDSGYPKNPKEREPASPTSSPTSPPRSTSESSESSASSSQERDQSPDSKQIPRKQTLAERHAQASSSHRPRESWHGLHPSRHYRLMLYYCDHTVLSYEFWHDWQK</sequence>